<feature type="compositionally biased region" description="Basic residues" evidence="1">
    <location>
        <begin position="62"/>
        <end position="77"/>
    </location>
</feature>
<reference evidence="2" key="1">
    <citation type="submission" date="2018-11" db="EMBL/GenBank/DDBJ databases">
        <authorList>
            <consortium name="Pathogen Informatics"/>
        </authorList>
    </citation>
    <scope>NUCLEOTIDE SEQUENCE</scope>
</reference>
<dbReference type="EMBL" id="CAAALY010245128">
    <property type="protein sequence ID" value="VEL33076.1"/>
    <property type="molecule type" value="Genomic_DNA"/>
</dbReference>
<proteinExistence type="predicted"/>
<evidence type="ECO:0000256" key="1">
    <source>
        <dbReference type="SAM" id="MobiDB-lite"/>
    </source>
</evidence>
<comment type="caution">
    <text evidence="2">The sequence shown here is derived from an EMBL/GenBank/DDBJ whole genome shotgun (WGS) entry which is preliminary data.</text>
</comment>
<keyword evidence="3" id="KW-1185">Reference proteome</keyword>
<feature type="region of interest" description="Disordered" evidence="1">
    <location>
        <begin position="58"/>
        <end position="99"/>
    </location>
</feature>
<evidence type="ECO:0000313" key="2">
    <source>
        <dbReference type="EMBL" id="VEL33076.1"/>
    </source>
</evidence>
<protein>
    <submittedName>
        <fullName evidence="2">Uncharacterized protein</fullName>
    </submittedName>
</protein>
<sequence>MLAKRLGVYHFQAQTHHAYYGPRRRVDNMTKLRKQERDWDITVPGFISIEHVEVSIRDNGSSRRRKPPPAMRKRAVWRCRAAEDPMTRSSEGLIGGHEQ</sequence>
<name>A0A3S5AVG6_9PLAT</name>
<gene>
    <name evidence="2" type="ORF">PXEA_LOCUS26516</name>
</gene>
<evidence type="ECO:0000313" key="3">
    <source>
        <dbReference type="Proteomes" id="UP000784294"/>
    </source>
</evidence>
<dbReference type="AlphaFoldDB" id="A0A3S5AVG6"/>
<dbReference type="Proteomes" id="UP000784294">
    <property type="component" value="Unassembled WGS sequence"/>
</dbReference>
<organism evidence="2 3">
    <name type="scientific">Protopolystoma xenopodis</name>
    <dbReference type="NCBI Taxonomy" id="117903"/>
    <lineage>
        <taxon>Eukaryota</taxon>
        <taxon>Metazoa</taxon>
        <taxon>Spiralia</taxon>
        <taxon>Lophotrochozoa</taxon>
        <taxon>Platyhelminthes</taxon>
        <taxon>Monogenea</taxon>
        <taxon>Polyopisthocotylea</taxon>
        <taxon>Polystomatidea</taxon>
        <taxon>Polystomatidae</taxon>
        <taxon>Protopolystoma</taxon>
    </lineage>
</organism>
<accession>A0A3S5AVG6</accession>